<dbReference type="InterPro" id="IPR000238">
    <property type="entry name" value="RbfA"/>
</dbReference>
<dbReference type="AlphaFoldDB" id="X1J9T2"/>
<dbReference type="GO" id="GO:0006364">
    <property type="term" value="P:rRNA processing"/>
    <property type="evidence" value="ECO:0007669"/>
    <property type="project" value="InterPro"/>
</dbReference>
<sequence>MNTTLRQKKVASLIKAELSRLLIEGIQDSTSGLITVTRVEMTPDLKTAHVYLSTFG</sequence>
<dbReference type="InterPro" id="IPR015946">
    <property type="entry name" value="KH_dom-like_a/b"/>
</dbReference>
<organism evidence="1">
    <name type="scientific">marine sediment metagenome</name>
    <dbReference type="NCBI Taxonomy" id="412755"/>
    <lineage>
        <taxon>unclassified sequences</taxon>
        <taxon>metagenomes</taxon>
        <taxon>ecological metagenomes</taxon>
    </lineage>
</organism>
<evidence type="ECO:0000313" key="1">
    <source>
        <dbReference type="EMBL" id="GAH66503.1"/>
    </source>
</evidence>
<protein>
    <recommendedName>
        <fullName evidence="2">Ribosome-binding factor A</fullName>
    </recommendedName>
</protein>
<dbReference type="InterPro" id="IPR023799">
    <property type="entry name" value="RbfA_dom_sf"/>
</dbReference>
<dbReference type="EMBL" id="BARU01028082">
    <property type="protein sequence ID" value="GAH66503.1"/>
    <property type="molecule type" value="Genomic_DNA"/>
</dbReference>
<dbReference type="Gene3D" id="3.30.300.20">
    <property type="match status" value="1"/>
</dbReference>
<dbReference type="SUPFAM" id="SSF89919">
    <property type="entry name" value="Ribosome-binding factor A, RbfA"/>
    <property type="match status" value="1"/>
</dbReference>
<feature type="non-terminal residue" evidence="1">
    <location>
        <position position="56"/>
    </location>
</feature>
<reference evidence="1" key="1">
    <citation type="journal article" date="2014" name="Front. Microbiol.">
        <title>High frequency of phylogenetically diverse reductive dehalogenase-homologous genes in deep subseafloor sedimentary metagenomes.</title>
        <authorList>
            <person name="Kawai M."/>
            <person name="Futagami T."/>
            <person name="Toyoda A."/>
            <person name="Takaki Y."/>
            <person name="Nishi S."/>
            <person name="Hori S."/>
            <person name="Arai W."/>
            <person name="Tsubouchi T."/>
            <person name="Morono Y."/>
            <person name="Uchiyama I."/>
            <person name="Ito T."/>
            <person name="Fujiyama A."/>
            <person name="Inagaki F."/>
            <person name="Takami H."/>
        </authorList>
    </citation>
    <scope>NUCLEOTIDE SEQUENCE</scope>
    <source>
        <strain evidence="1">Expedition CK06-06</strain>
    </source>
</reference>
<accession>X1J9T2</accession>
<proteinExistence type="predicted"/>
<comment type="caution">
    <text evidence="1">The sequence shown here is derived from an EMBL/GenBank/DDBJ whole genome shotgun (WGS) entry which is preliminary data.</text>
</comment>
<gene>
    <name evidence="1" type="ORF">S03H2_44871</name>
</gene>
<name>X1J9T2_9ZZZZ</name>
<dbReference type="Pfam" id="PF02033">
    <property type="entry name" value="RBFA"/>
    <property type="match status" value="1"/>
</dbReference>
<evidence type="ECO:0008006" key="2">
    <source>
        <dbReference type="Google" id="ProtNLM"/>
    </source>
</evidence>